<dbReference type="EMBL" id="AUBJ02000001">
    <property type="protein sequence ID" value="MCP2329960.1"/>
    <property type="molecule type" value="Genomic_DNA"/>
</dbReference>
<evidence type="ECO:0000259" key="6">
    <source>
        <dbReference type="PROSITE" id="PS50234"/>
    </source>
</evidence>
<keyword evidence="8" id="KW-1185">Reference proteome</keyword>
<evidence type="ECO:0000256" key="2">
    <source>
        <dbReference type="ARBA" id="ARBA00022692"/>
    </source>
</evidence>
<comment type="caution">
    <text evidence="7">The sequence shown here is derived from an EMBL/GenBank/DDBJ whole genome shotgun (WGS) entry which is preliminary data.</text>
</comment>
<proteinExistence type="predicted"/>
<dbReference type="InterPro" id="IPR036465">
    <property type="entry name" value="vWFA_dom_sf"/>
</dbReference>
<dbReference type="Pfam" id="PF07584">
    <property type="entry name" value="BatA"/>
    <property type="match status" value="1"/>
</dbReference>
<sequence>MPSLAFGGFATPWWFLLLLGVAALAVGYLLAMRRRRRDALRFANLELLDRVAPPTPGWRRHTPSGLLGVALVLLTVGLAGPTTEDRVPRNRATVMLAIDVSLSMQATDIEPSRLEAAQDAAAEFVEGMTPGVNVGLVSFAGSATVLVPPTVNRDTVVQAIQGLRLAEATATGEAITASLAAIESFGAIVSGAEGPPPARIVLMTDGKRTVGKLELDAAEEAAEAEVPISTISFGTDSGRVEIQGQEIDVPVDDVMMEQIAEISGGEFYKAASAEELHRVYDTLGEQIGYELQQVDASKPWFVLGTVVAVLAGTSSLLITRRGI</sequence>
<evidence type="ECO:0000256" key="5">
    <source>
        <dbReference type="SAM" id="Phobius"/>
    </source>
</evidence>
<dbReference type="NCBIfam" id="NF010238">
    <property type="entry name" value="PRK13685.1"/>
    <property type="match status" value="1"/>
</dbReference>
<dbReference type="SMART" id="SM00327">
    <property type="entry name" value="VWA"/>
    <property type="match status" value="1"/>
</dbReference>
<evidence type="ECO:0000256" key="3">
    <source>
        <dbReference type="ARBA" id="ARBA00022989"/>
    </source>
</evidence>
<dbReference type="Gene3D" id="3.40.50.410">
    <property type="entry name" value="von Willebrand factor, type A domain"/>
    <property type="match status" value="1"/>
</dbReference>
<organism evidence="7 8">
    <name type="scientific">Actinoalloteichus caeruleus DSM 43889</name>
    <dbReference type="NCBI Taxonomy" id="1120930"/>
    <lineage>
        <taxon>Bacteria</taxon>
        <taxon>Bacillati</taxon>
        <taxon>Actinomycetota</taxon>
        <taxon>Actinomycetes</taxon>
        <taxon>Pseudonocardiales</taxon>
        <taxon>Pseudonocardiaceae</taxon>
        <taxon>Actinoalloteichus</taxon>
        <taxon>Actinoalloteichus cyanogriseus</taxon>
    </lineage>
</organism>
<dbReference type="PANTHER" id="PTHR22550:SF5">
    <property type="entry name" value="LEUCINE ZIPPER PROTEIN 4"/>
    <property type="match status" value="1"/>
</dbReference>
<evidence type="ECO:0000256" key="4">
    <source>
        <dbReference type="ARBA" id="ARBA00023136"/>
    </source>
</evidence>
<name>A0ABT1JBT4_ACTCY</name>
<dbReference type="SUPFAM" id="SSF53300">
    <property type="entry name" value="vWA-like"/>
    <property type="match status" value="1"/>
</dbReference>
<dbReference type="InterPro" id="IPR050768">
    <property type="entry name" value="UPF0353/GerABKA_families"/>
</dbReference>
<dbReference type="InterPro" id="IPR002035">
    <property type="entry name" value="VWF_A"/>
</dbReference>
<protein>
    <submittedName>
        <fullName evidence="7">Ca-activated chloride channel family protein</fullName>
    </submittedName>
</protein>
<feature type="transmembrane region" description="Helical" evidence="5">
    <location>
        <begin position="12"/>
        <end position="31"/>
    </location>
</feature>
<keyword evidence="3 5" id="KW-1133">Transmembrane helix</keyword>
<keyword evidence="1" id="KW-1003">Cell membrane</keyword>
<dbReference type="PROSITE" id="PS50234">
    <property type="entry name" value="VWFA"/>
    <property type="match status" value="1"/>
</dbReference>
<dbReference type="InterPro" id="IPR024163">
    <property type="entry name" value="Aerotolerance_reg_N"/>
</dbReference>
<dbReference type="Pfam" id="PF13519">
    <property type="entry name" value="VWA_2"/>
    <property type="match status" value="1"/>
</dbReference>
<dbReference type="Proteomes" id="UP000791080">
    <property type="component" value="Unassembled WGS sequence"/>
</dbReference>
<keyword evidence="4 5" id="KW-0472">Membrane</keyword>
<gene>
    <name evidence="7" type="ORF">G443_000230</name>
</gene>
<evidence type="ECO:0000313" key="7">
    <source>
        <dbReference type="EMBL" id="MCP2329960.1"/>
    </source>
</evidence>
<feature type="transmembrane region" description="Helical" evidence="5">
    <location>
        <begin position="300"/>
        <end position="319"/>
    </location>
</feature>
<evidence type="ECO:0000313" key="8">
    <source>
        <dbReference type="Proteomes" id="UP000791080"/>
    </source>
</evidence>
<accession>A0ABT1JBT4</accession>
<evidence type="ECO:0000256" key="1">
    <source>
        <dbReference type="ARBA" id="ARBA00022475"/>
    </source>
</evidence>
<feature type="domain" description="VWFA" evidence="6">
    <location>
        <begin position="93"/>
        <end position="283"/>
    </location>
</feature>
<dbReference type="PANTHER" id="PTHR22550">
    <property type="entry name" value="SPORE GERMINATION PROTEIN"/>
    <property type="match status" value="1"/>
</dbReference>
<reference evidence="7 8" key="1">
    <citation type="submission" date="2022-06" db="EMBL/GenBank/DDBJ databases">
        <title>Genomic Encyclopedia of Type Strains, Phase I: the one thousand microbial genomes (KMG-I) project.</title>
        <authorList>
            <person name="Kyrpides N."/>
        </authorList>
    </citation>
    <scope>NUCLEOTIDE SEQUENCE [LARGE SCALE GENOMIC DNA]</scope>
    <source>
        <strain evidence="7 8">DSM 43889</strain>
    </source>
</reference>
<keyword evidence="2 5" id="KW-0812">Transmembrane</keyword>